<name>A0AAV7UN32_PLEWA</name>
<feature type="region of interest" description="Disordered" evidence="1">
    <location>
        <begin position="1"/>
        <end position="21"/>
    </location>
</feature>
<feature type="region of interest" description="Disordered" evidence="1">
    <location>
        <begin position="277"/>
        <end position="302"/>
    </location>
</feature>
<gene>
    <name evidence="2" type="ORF">NDU88_007167</name>
</gene>
<reference evidence="2" key="1">
    <citation type="journal article" date="2022" name="bioRxiv">
        <title>Sequencing and chromosome-scale assembly of the giantPleurodeles waltlgenome.</title>
        <authorList>
            <person name="Brown T."/>
            <person name="Elewa A."/>
            <person name="Iarovenko S."/>
            <person name="Subramanian E."/>
            <person name="Araus A.J."/>
            <person name="Petzold A."/>
            <person name="Susuki M."/>
            <person name="Suzuki K.-i.T."/>
            <person name="Hayashi T."/>
            <person name="Toyoda A."/>
            <person name="Oliveira C."/>
            <person name="Osipova E."/>
            <person name="Leigh N.D."/>
            <person name="Simon A."/>
            <person name="Yun M.H."/>
        </authorList>
    </citation>
    <scope>NUCLEOTIDE SEQUENCE</scope>
    <source>
        <strain evidence="2">20211129_DDA</strain>
        <tissue evidence="2">Liver</tissue>
    </source>
</reference>
<protein>
    <submittedName>
        <fullName evidence="2">Uncharacterized protein</fullName>
    </submittedName>
</protein>
<evidence type="ECO:0000313" key="3">
    <source>
        <dbReference type="Proteomes" id="UP001066276"/>
    </source>
</evidence>
<sequence length="302" mass="32955">MPRSAAESEEGLKTQGMRDTPNLWVRAAAGIQHSREAASRVSSWGGRKTNFGCGSTRGVSNKGAIGPLEDPEWMQQRQGNVLSPSLSVESFETVFEGKSRAMFTHKGLRGSKRDGLTYSLRRSRKKIGAKGNLGSGVPGLSNDSPKVLRDQARPSSRGGKGKDKSSVITGSALDGSLRITPKLRNFFRIKHPGMEKSDCMQQTVQSAHVEKGALEVGMYEGDRQVSHAVRSSNRFQPLESIASEEMVSSGLPRGLSLDRERFSGEVHILETEKVVKDLRPEGDSEEMRQRRSAPESFPLGAC</sequence>
<feature type="region of interest" description="Disordered" evidence="1">
    <location>
        <begin position="127"/>
        <end position="169"/>
    </location>
</feature>
<feature type="region of interest" description="Disordered" evidence="1">
    <location>
        <begin position="35"/>
        <end position="71"/>
    </location>
</feature>
<dbReference type="AlphaFoldDB" id="A0AAV7UN32"/>
<comment type="caution">
    <text evidence="2">The sequence shown here is derived from an EMBL/GenBank/DDBJ whole genome shotgun (WGS) entry which is preliminary data.</text>
</comment>
<dbReference type="Proteomes" id="UP001066276">
    <property type="component" value="Chromosome 3_1"/>
</dbReference>
<feature type="compositionally biased region" description="Basic and acidic residues" evidence="1">
    <location>
        <begin position="277"/>
        <end position="293"/>
    </location>
</feature>
<organism evidence="2 3">
    <name type="scientific">Pleurodeles waltl</name>
    <name type="common">Iberian ribbed newt</name>
    <dbReference type="NCBI Taxonomy" id="8319"/>
    <lineage>
        <taxon>Eukaryota</taxon>
        <taxon>Metazoa</taxon>
        <taxon>Chordata</taxon>
        <taxon>Craniata</taxon>
        <taxon>Vertebrata</taxon>
        <taxon>Euteleostomi</taxon>
        <taxon>Amphibia</taxon>
        <taxon>Batrachia</taxon>
        <taxon>Caudata</taxon>
        <taxon>Salamandroidea</taxon>
        <taxon>Salamandridae</taxon>
        <taxon>Pleurodelinae</taxon>
        <taxon>Pleurodeles</taxon>
    </lineage>
</organism>
<accession>A0AAV7UN32</accession>
<evidence type="ECO:0000313" key="2">
    <source>
        <dbReference type="EMBL" id="KAJ1190429.1"/>
    </source>
</evidence>
<evidence type="ECO:0000256" key="1">
    <source>
        <dbReference type="SAM" id="MobiDB-lite"/>
    </source>
</evidence>
<proteinExistence type="predicted"/>
<dbReference type="EMBL" id="JANPWB010000005">
    <property type="protein sequence ID" value="KAJ1190429.1"/>
    <property type="molecule type" value="Genomic_DNA"/>
</dbReference>
<keyword evidence="3" id="KW-1185">Reference proteome</keyword>